<keyword evidence="4" id="KW-1185">Reference proteome</keyword>
<evidence type="ECO:0000313" key="3">
    <source>
        <dbReference type="EMBL" id="SHF65320.1"/>
    </source>
</evidence>
<gene>
    <name evidence="3" type="ORF">SAMN05443575_0550</name>
</gene>
<organism evidence="3 4">
    <name type="scientific">Jatrophihabitans endophyticus</name>
    <dbReference type="NCBI Taxonomy" id="1206085"/>
    <lineage>
        <taxon>Bacteria</taxon>
        <taxon>Bacillati</taxon>
        <taxon>Actinomycetota</taxon>
        <taxon>Actinomycetes</taxon>
        <taxon>Jatrophihabitantales</taxon>
        <taxon>Jatrophihabitantaceae</taxon>
        <taxon>Jatrophihabitans</taxon>
    </lineage>
</organism>
<dbReference type="PANTHER" id="PTHR40446:SF2">
    <property type="entry name" value="N-ACETYLGLUCOSAMINE-1-PHOSPHODIESTER ALPHA-N-ACETYLGLUCOSAMINIDASE"/>
    <property type="match status" value="1"/>
</dbReference>
<evidence type="ECO:0000313" key="4">
    <source>
        <dbReference type="Proteomes" id="UP000186132"/>
    </source>
</evidence>
<name>A0A1M5DEE9_9ACTN</name>
<feature type="domain" description="Phosphodiester glycosidase" evidence="2">
    <location>
        <begin position="270"/>
        <end position="390"/>
    </location>
</feature>
<dbReference type="InterPro" id="IPR018711">
    <property type="entry name" value="NAGPA"/>
</dbReference>
<reference evidence="3 4" key="1">
    <citation type="submission" date="2016-11" db="EMBL/GenBank/DDBJ databases">
        <authorList>
            <person name="Jaros S."/>
            <person name="Januszkiewicz K."/>
            <person name="Wedrychowicz H."/>
        </authorList>
    </citation>
    <scope>NUCLEOTIDE SEQUENCE [LARGE SCALE GENOMIC DNA]</scope>
    <source>
        <strain evidence="3 4">DSM 45627</strain>
    </source>
</reference>
<dbReference type="PANTHER" id="PTHR40446">
    <property type="entry name" value="N-ACETYLGLUCOSAMINE-1-PHOSPHODIESTER ALPHA-N-ACETYLGLUCOSAMINIDASE"/>
    <property type="match status" value="1"/>
</dbReference>
<accession>A0A1M5DEE9</accession>
<evidence type="ECO:0000256" key="1">
    <source>
        <dbReference type="SAM" id="SignalP"/>
    </source>
</evidence>
<evidence type="ECO:0000259" key="2">
    <source>
        <dbReference type="Pfam" id="PF09992"/>
    </source>
</evidence>
<proteinExistence type="predicted"/>
<dbReference type="EMBL" id="FQVU01000001">
    <property type="protein sequence ID" value="SHF65320.1"/>
    <property type="molecule type" value="Genomic_DNA"/>
</dbReference>
<dbReference type="Pfam" id="PF09992">
    <property type="entry name" value="NAGPA"/>
    <property type="match status" value="1"/>
</dbReference>
<feature type="chain" id="PRO_5013064569" description="Phosphodiester glycosidase domain-containing protein" evidence="1">
    <location>
        <begin position="19"/>
        <end position="394"/>
    </location>
</feature>
<dbReference type="RefSeq" id="WP_084180631.1">
    <property type="nucleotide sequence ID" value="NZ_FQVU01000001.1"/>
</dbReference>
<sequence>MFSALVLVVTLGSGVAAATAPPAAARAARSARADDLPADRTLAGGVTVNFLSFRSTSGRQQRAELMHVDLTNRRVDLAATVAHGAIGAPRQTVVTQVRRARAIGGINTDFFDLFSRRAKPRGGVISDGEILKSPRRDWDANLYVRHGRAAVGQLTMTGTITRAARKHVRATTAQLFGVNTLSDLARGRIVLVTAALAAPRFGRACTVVTGTRDARGRLVVAATYSALTAVARRSGRGVALVACGRGARATWLHRQVVKGDRLTLATTFPGGTPQTLVSGGRVLIAKGRRFDDAGGEVVDGPRNPETFACVSRNGRQVVLGVVDGFAADSAGVSYAELTAFLLGRGCWSGIVFDGGGSSTLVGRASTHDAIDVYDEPADGDPRAVPAGLVVRYRA</sequence>
<protein>
    <recommendedName>
        <fullName evidence="2">Phosphodiester glycosidase domain-containing protein</fullName>
    </recommendedName>
</protein>
<dbReference type="STRING" id="1206085.SAMN05443575_0550"/>
<dbReference type="Proteomes" id="UP000186132">
    <property type="component" value="Unassembled WGS sequence"/>
</dbReference>
<dbReference type="AlphaFoldDB" id="A0A1M5DEE9"/>
<keyword evidence="1" id="KW-0732">Signal</keyword>
<feature type="signal peptide" evidence="1">
    <location>
        <begin position="1"/>
        <end position="18"/>
    </location>
</feature>